<keyword evidence="7" id="KW-1185">Reference proteome</keyword>
<feature type="non-terminal residue" evidence="6">
    <location>
        <position position="1"/>
    </location>
</feature>
<organism evidence="6 7">
    <name type="scientific">Eragrostis curvula</name>
    <name type="common">weeping love grass</name>
    <dbReference type="NCBI Taxonomy" id="38414"/>
    <lineage>
        <taxon>Eukaryota</taxon>
        <taxon>Viridiplantae</taxon>
        <taxon>Streptophyta</taxon>
        <taxon>Embryophyta</taxon>
        <taxon>Tracheophyta</taxon>
        <taxon>Spermatophyta</taxon>
        <taxon>Magnoliopsida</taxon>
        <taxon>Liliopsida</taxon>
        <taxon>Poales</taxon>
        <taxon>Poaceae</taxon>
        <taxon>PACMAD clade</taxon>
        <taxon>Chloridoideae</taxon>
        <taxon>Eragrostideae</taxon>
        <taxon>Eragrostidinae</taxon>
        <taxon>Eragrostis</taxon>
    </lineage>
</organism>
<evidence type="ECO:0000256" key="1">
    <source>
        <dbReference type="ARBA" id="ARBA00007626"/>
    </source>
</evidence>
<dbReference type="Gramene" id="TVU36585">
    <property type="protein sequence ID" value="TVU36585"/>
    <property type="gene ID" value="EJB05_18523"/>
</dbReference>
<protein>
    <recommendedName>
        <fullName evidence="5">Pentatricopeptide repeat-containing protein-mitochondrial domain-containing protein</fullName>
    </recommendedName>
</protein>
<dbReference type="InterPro" id="IPR002885">
    <property type="entry name" value="PPR_rpt"/>
</dbReference>
<dbReference type="EMBL" id="RWGY01000009">
    <property type="protein sequence ID" value="TVU36585.1"/>
    <property type="molecule type" value="Genomic_DNA"/>
</dbReference>
<dbReference type="InterPro" id="IPR057027">
    <property type="entry name" value="TPR_mt"/>
</dbReference>
<evidence type="ECO:0000259" key="5">
    <source>
        <dbReference type="Pfam" id="PF23276"/>
    </source>
</evidence>
<comment type="caution">
    <text evidence="6">The sequence shown here is derived from an EMBL/GenBank/DDBJ whole genome shotgun (WGS) entry which is preliminary data.</text>
</comment>
<dbReference type="Pfam" id="PF23276">
    <property type="entry name" value="TPR_24"/>
    <property type="match status" value="1"/>
</dbReference>
<feature type="repeat" description="PPR" evidence="4">
    <location>
        <begin position="346"/>
        <end position="380"/>
    </location>
</feature>
<dbReference type="Gene3D" id="1.25.40.10">
    <property type="entry name" value="Tetratricopeptide repeat domain"/>
    <property type="match status" value="3"/>
</dbReference>
<evidence type="ECO:0000313" key="7">
    <source>
        <dbReference type="Proteomes" id="UP000324897"/>
    </source>
</evidence>
<dbReference type="OrthoDB" id="185373at2759"/>
<dbReference type="Proteomes" id="UP000324897">
    <property type="component" value="Unassembled WGS sequence"/>
</dbReference>
<evidence type="ECO:0000256" key="2">
    <source>
        <dbReference type="ARBA" id="ARBA00022737"/>
    </source>
</evidence>
<dbReference type="PANTHER" id="PTHR47447">
    <property type="entry name" value="OS03G0856100 PROTEIN"/>
    <property type="match status" value="1"/>
</dbReference>
<evidence type="ECO:0000313" key="6">
    <source>
        <dbReference type="EMBL" id="TVU36585.1"/>
    </source>
</evidence>
<dbReference type="PANTHER" id="PTHR47447:SF23">
    <property type="entry name" value="PENTACOTRIPEPTIDE-REPEAT REGION OF PRORP DOMAIN-CONTAINING PROTEIN"/>
    <property type="match status" value="1"/>
</dbReference>
<sequence length="588" mass="64585">MLLRVLARAIPLSTPAASGFPKPLGTLLLGASRLSVSSRDAVPDGCGGGEDDPFYFPDQHQQQLPPDVARAVDAVVAAAEAEASPADAERRRGVLERCGAEASEPLVVAALARLRNSCAAAHAAFRWAKAQPGYAPGRRACHSMLDILAKHRRFDAARALLDEMRRASTASPATVLLLIRRHCAARDVAGAVAAFHALPTFGFRPGVAEFQGLLSALCRYKNVQDAEHLLLSSEKEFPFETKSFNIVLNGWCNIVCSVREAKRFWSAMEIKGIERDVVSYGSMISCFSKAGSLDSVMKFFNRMKKAGIVPDRKVYNAVVYALGKGRCVDEAKVVVQSMEEKGIAPDTATFNSLIGPLCKARQVQNAMEMFEAMLGRGLPPSVRTFHALLNVARSPSEVFDLLDKMKQLRCEPEIDTFIMLIRKFCRWKQHESVEKLWNAMPANGLSPDRSAYIVLIHGLFLNGRLEEAAKYYEEMKAKGFSPEEKTEAMIQAWLAGRELAKASASVRSKGGSVSLRLPRRLACCHSKGKNVGDPNYKAYNVRLFKHSRSKASIQRYLAMNSMVDNTGRAEQPVLLPELAGRGHCEDNS</sequence>
<dbReference type="InterPro" id="IPR011990">
    <property type="entry name" value="TPR-like_helical_dom_sf"/>
</dbReference>
<dbReference type="NCBIfam" id="TIGR00756">
    <property type="entry name" value="PPR"/>
    <property type="match status" value="6"/>
</dbReference>
<evidence type="ECO:0000256" key="3">
    <source>
        <dbReference type="ARBA" id="ARBA00022946"/>
    </source>
</evidence>
<feature type="domain" description="Pentatricopeptide repeat-containing protein-mitochondrial" evidence="5">
    <location>
        <begin position="271"/>
        <end position="372"/>
    </location>
</feature>
<name>A0A5J9VM31_9POAL</name>
<dbReference type="Pfam" id="PF01535">
    <property type="entry name" value="PPR"/>
    <property type="match status" value="3"/>
</dbReference>
<comment type="similarity">
    <text evidence="1">Belongs to the PPR family. P subfamily.</text>
</comment>
<dbReference type="PROSITE" id="PS51375">
    <property type="entry name" value="PPR"/>
    <property type="match status" value="5"/>
</dbReference>
<feature type="repeat" description="PPR" evidence="4">
    <location>
        <begin position="276"/>
        <end position="310"/>
    </location>
</feature>
<accession>A0A5J9VM31</accession>
<keyword evidence="2" id="KW-0677">Repeat</keyword>
<dbReference type="AlphaFoldDB" id="A0A5J9VM31"/>
<keyword evidence="3" id="KW-0809">Transit peptide</keyword>
<gene>
    <name evidence="6" type="ORF">EJB05_18523</name>
</gene>
<evidence type="ECO:0000256" key="4">
    <source>
        <dbReference type="PROSITE-ProRule" id="PRU00708"/>
    </source>
</evidence>
<feature type="repeat" description="PPR" evidence="4">
    <location>
        <begin position="311"/>
        <end position="345"/>
    </location>
</feature>
<proteinExistence type="inferred from homology"/>
<feature type="repeat" description="PPR" evidence="4">
    <location>
        <begin position="448"/>
        <end position="482"/>
    </location>
</feature>
<feature type="repeat" description="PPR" evidence="4">
    <location>
        <begin position="413"/>
        <end position="447"/>
    </location>
</feature>
<reference evidence="6 7" key="1">
    <citation type="journal article" date="2019" name="Sci. Rep.">
        <title>A high-quality genome of Eragrostis curvula grass provides insights into Poaceae evolution and supports new strategies to enhance forage quality.</title>
        <authorList>
            <person name="Carballo J."/>
            <person name="Santos B.A.C.M."/>
            <person name="Zappacosta D."/>
            <person name="Garbus I."/>
            <person name="Selva J.P."/>
            <person name="Gallo C.A."/>
            <person name="Diaz A."/>
            <person name="Albertini E."/>
            <person name="Caccamo M."/>
            <person name="Echenique V."/>
        </authorList>
    </citation>
    <scope>NUCLEOTIDE SEQUENCE [LARGE SCALE GENOMIC DNA]</scope>
    <source>
        <strain evidence="7">cv. Victoria</strain>
        <tissue evidence="6">Leaf</tissue>
    </source>
</reference>